<dbReference type="InterPro" id="IPR050320">
    <property type="entry name" value="N5-glutamine_MTase"/>
</dbReference>
<evidence type="ECO:0000256" key="1">
    <source>
        <dbReference type="ARBA" id="ARBA00022603"/>
    </source>
</evidence>
<feature type="domain" description="Release factor glutamine methyltransferase N-terminal" evidence="5">
    <location>
        <begin position="37"/>
        <end position="101"/>
    </location>
</feature>
<dbReference type="EMBL" id="CAFBOZ010000307">
    <property type="protein sequence ID" value="CAB5022241.1"/>
    <property type="molecule type" value="Genomic_DNA"/>
</dbReference>
<protein>
    <submittedName>
        <fullName evidence="6">Unannotated protein</fullName>
    </submittedName>
</protein>
<keyword evidence="2" id="KW-0808">Transferase</keyword>
<dbReference type="AlphaFoldDB" id="A0A6J7QZA5"/>
<organism evidence="6">
    <name type="scientific">freshwater metagenome</name>
    <dbReference type="NCBI Taxonomy" id="449393"/>
    <lineage>
        <taxon>unclassified sequences</taxon>
        <taxon>metagenomes</taxon>
        <taxon>ecological metagenomes</taxon>
    </lineage>
</organism>
<dbReference type="GO" id="GO:0003676">
    <property type="term" value="F:nucleic acid binding"/>
    <property type="evidence" value="ECO:0007669"/>
    <property type="project" value="InterPro"/>
</dbReference>
<dbReference type="NCBIfam" id="TIGR00536">
    <property type="entry name" value="hemK_fam"/>
    <property type="match status" value="1"/>
</dbReference>
<dbReference type="InterPro" id="IPR029063">
    <property type="entry name" value="SAM-dependent_MTases_sf"/>
</dbReference>
<evidence type="ECO:0000256" key="3">
    <source>
        <dbReference type="ARBA" id="ARBA00022691"/>
    </source>
</evidence>
<gene>
    <name evidence="6" type="ORF">UFOPK3992_01783</name>
</gene>
<dbReference type="Gene3D" id="1.10.8.10">
    <property type="entry name" value="DNA helicase RuvA subunit, C-terminal domain"/>
    <property type="match status" value="1"/>
</dbReference>
<dbReference type="PANTHER" id="PTHR18895">
    <property type="entry name" value="HEMK METHYLTRANSFERASE"/>
    <property type="match status" value="1"/>
</dbReference>
<feature type="region of interest" description="Disordered" evidence="4">
    <location>
        <begin position="1"/>
        <end position="22"/>
    </location>
</feature>
<dbReference type="PANTHER" id="PTHR18895:SF74">
    <property type="entry name" value="MTRF1L RELEASE FACTOR GLUTAMINE METHYLTRANSFERASE"/>
    <property type="match status" value="1"/>
</dbReference>
<dbReference type="CDD" id="cd02440">
    <property type="entry name" value="AdoMet_MTases"/>
    <property type="match status" value="1"/>
</dbReference>
<evidence type="ECO:0000256" key="4">
    <source>
        <dbReference type="SAM" id="MobiDB-lite"/>
    </source>
</evidence>
<dbReference type="PROSITE" id="PS00092">
    <property type="entry name" value="N6_MTASE"/>
    <property type="match status" value="1"/>
</dbReference>
<dbReference type="Pfam" id="PF17827">
    <property type="entry name" value="PrmC_N"/>
    <property type="match status" value="1"/>
</dbReference>
<dbReference type="InterPro" id="IPR002052">
    <property type="entry name" value="DNA_methylase_N6_adenine_CS"/>
</dbReference>
<accession>A0A6J7QZA5</accession>
<name>A0A6J7QZA5_9ZZZZ</name>
<dbReference type="InterPro" id="IPR004556">
    <property type="entry name" value="HemK-like"/>
</dbReference>
<evidence type="ECO:0000256" key="2">
    <source>
        <dbReference type="ARBA" id="ARBA00022679"/>
    </source>
</evidence>
<evidence type="ECO:0000259" key="5">
    <source>
        <dbReference type="Pfam" id="PF17827"/>
    </source>
</evidence>
<dbReference type="SUPFAM" id="SSF53335">
    <property type="entry name" value="S-adenosyl-L-methionine-dependent methyltransferases"/>
    <property type="match status" value="1"/>
</dbReference>
<proteinExistence type="predicted"/>
<dbReference type="GO" id="GO:0008276">
    <property type="term" value="F:protein methyltransferase activity"/>
    <property type="evidence" value="ECO:0007669"/>
    <property type="project" value="InterPro"/>
</dbReference>
<reference evidence="6" key="1">
    <citation type="submission" date="2020-05" db="EMBL/GenBank/DDBJ databases">
        <authorList>
            <person name="Chiriac C."/>
            <person name="Salcher M."/>
            <person name="Ghai R."/>
            <person name="Kavagutti S V."/>
        </authorList>
    </citation>
    <scope>NUCLEOTIDE SEQUENCE</scope>
</reference>
<sequence length="337" mass="36726">MTGSGNGSLGGSNDFNNPDRTATFSATGRDLRGAVLDGERRLAAAGVPSPRVDAELLAAHVMDLPRGRLLLGQRMTTSQSVRFESLLTRRMARIPLQHLTGWAPFRELELQVGPGVMVPRPETEVVVDSAINWLRRQEGDHRRIAVDLCSGSGAMAFSIATECDRVDVVALELDPTAQGWARLNLPGFIRPAAERDSTIVLRDGEVFEAWREGGILADLVGKVDVVVSNPPYIPDDGVPRDPEVSLHDPSIALYGGPDGFDIVREVVDTAMRLLRPEGLFVIEHADSQGDGGPGESMPGLLRHWIDPTGRPAWVQIFDRNDYTGRSRFTTAARRPRG</sequence>
<keyword evidence="3" id="KW-0949">S-adenosyl-L-methionine</keyword>
<feature type="compositionally biased region" description="Gly residues" evidence="4">
    <location>
        <begin position="1"/>
        <end position="10"/>
    </location>
</feature>
<keyword evidence="1" id="KW-0489">Methyltransferase</keyword>
<dbReference type="Gene3D" id="3.40.50.150">
    <property type="entry name" value="Vaccinia Virus protein VP39"/>
    <property type="match status" value="1"/>
</dbReference>
<dbReference type="GO" id="GO:0032259">
    <property type="term" value="P:methylation"/>
    <property type="evidence" value="ECO:0007669"/>
    <property type="project" value="UniProtKB-KW"/>
</dbReference>
<evidence type="ECO:0000313" key="6">
    <source>
        <dbReference type="EMBL" id="CAB5022241.1"/>
    </source>
</evidence>
<dbReference type="InterPro" id="IPR040758">
    <property type="entry name" value="PrmC_N"/>
</dbReference>